<evidence type="ECO:0000313" key="2">
    <source>
        <dbReference type="Proteomes" id="UP000031668"/>
    </source>
</evidence>
<organism evidence="1 2">
    <name type="scientific">Thelohanellus kitauei</name>
    <name type="common">Myxosporean</name>
    <dbReference type="NCBI Taxonomy" id="669202"/>
    <lineage>
        <taxon>Eukaryota</taxon>
        <taxon>Metazoa</taxon>
        <taxon>Cnidaria</taxon>
        <taxon>Myxozoa</taxon>
        <taxon>Myxosporea</taxon>
        <taxon>Bivalvulida</taxon>
        <taxon>Platysporina</taxon>
        <taxon>Myxobolidae</taxon>
        <taxon>Thelohanellus</taxon>
    </lineage>
</organism>
<dbReference type="AlphaFoldDB" id="A0A0C2MZF4"/>
<protein>
    <submittedName>
        <fullName evidence="1">Uncharacterized protein</fullName>
    </submittedName>
</protein>
<reference evidence="1 2" key="1">
    <citation type="journal article" date="2014" name="Genome Biol. Evol.">
        <title>The genome of the myxosporean Thelohanellus kitauei shows adaptations to nutrient acquisition within its fish host.</title>
        <authorList>
            <person name="Yang Y."/>
            <person name="Xiong J."/>
            <person name="Zhou Z."/>
            <person name="Huo F."/>
            <person name="Miao W."/>
            <person name="Ran C."/>
            <person name="Liu Y."/>
            <person name="Zhang J."/>
            <person name="Feng J."/>
            <person name="Wang M."/>
            <person name="Wang M."/>
            <person name="Wang L."/>
            <person name="Yao B."/>
        </authorList>
    </citation>
    <scope>NUCLEOTIDE SEQUENCE [LARGE SCALE GENOMIC DNA]</scope>
    <source>
        <strain evidence="1">Wuqing</strain>
    </source>
</reference>
<dbReference type="EMBL" id="JWZT01001146">
    <property type="protein sequence ID" value="KII72706.1"/>
    <property type="molecule type" value="Genomic_DNA"/>
</dbReference>
<sequence length="99" mass="11748">MHPVFQLQPNIHYEEAHEKECFNEEIMPEGDRTIDIINQTQCCHPEHRGYTYIKKKSVGFALTYELEQQTRGWQPVVREQHVALLKFKVLGLIVVEKRE</sequence>
<keyword evidence="2" id="KW-1185">Reference proteome</keyword>
<dbReference type="Proteomes" id="UP000031668">
    <property type="component" value="Unassembled WGS sequence"/>
</dbReference>
<comment type="caution">
    <text evidence="1">The sequence shown here is derived from an EMBL/GenBank/DDBJ whole genome shotgun (WGS) entry which is preliminary data.</text>
</comment>
<gene>
    <name evidence="1" type="ORF">RF11_15215</name>
</gene>
<name>A0A0C2MZF4_THEKT</name>
<accession>A0A0C2MZF4</accession>
<evidence type="ECO:0000313" key="1">
    <source>
        <dbReference type="EMBL" id="KII72706.1"/>
    </source>
</evidence>
<proteinExistence type="predicted"/>